<gene>
    <name evidence="2" type="ORF">DDE18_21000</name>
</gene>
<protein>
    <submittedName>
        <fullName evidence="2">Uncharacterized protein</fullName>
    </submittedName>
</protein>
<sequence length="105" mass="10891">MSGLHRVPAQAPPPRRGVISVATGGAPHERGNPGGVRERSGRRSGGDRRADEGVAGRDPRGGRGGPRRTGVRRSGAGGFQGARCRGHRGARRRRRSGSTGGHEGD</sequence>
<feature type="region of interest" description="Disordered" evidence="1">
    <location>
        <begin position="1"/>
        <end position="105"/>
    </location>
</feature>
<evidence type="ECO:0000313" key="3">
    <source>
        <dbReference type="Proteomes" id="UP000246018"/>
    </source>
</evidence>
<dbReference type="Proteomes" id="UP000246018">
    <property type="component" value="Unassembled WGS sequence"/>
</dbReference>
<reference evidence="2 3" key="1">
    <citation type="submission" date="2018-04" db="EMBL/GenBank/DDBJ databases">
        <title>Genome of Nocardioides gansuensis WSJ-1.</title>
        <authorList>
            <person name="Wu S."/>
            <person name="Wang G."/>
        </authorList>
    </citation>
    <scope>NUCLEOTIDE SEQUENCE [LARGE SCALE GENOMIC DNA]</scope>
    <source>
        <strain evidence="2 3">WSJ-1</strain>
    </source>
</reference>
<organism evidence="2 3">
    <name type="scientific">Nocardioides gansuensis</name>
    <dbReference type="NCBI Taxonomy" id="2138300"/>
    <lineage>
        <taxon>Bacteria</taxon>
        <taxon>Bacillati</taxon>
        <taxon>Actinomycetota</taxon>
        <taxon>Actinomycetes</taxon>
        <taxon>Propionibacteriales</taxon>
        <taxon>Nocardioidaceae</taxon>
        <taxon>Nocardioides</taxon>
    </lineage>
</organism>
<proteinExistence type="predicted"/>
<evidence type="ECO:0000313" key="2">
    <source>
        <dbReference type="EMBL" id="PVG80863.1"/>
    </source>
</evidence>
<comment type="caution">
    <text evidence="2">The sequence shown here is derived from an EMBL/GenBank/DDBJ whole genome shotgun (WGS) entry which is preliminary data.</text>
</comment>
<dbReference type="AlphaFoldDB" id="A0A2T8F581"/>
<accession>A0A2T8F581</accession>
<feature type="compositionally biased region" description="Basic and acidic residues" evidence="1">
    <location>
        <begin position="27"/>
        <end position="61"/>
    </location>
</feature>
<feature type="compositionally biased region" description="Basic residues" evidence="1">
    <location>
        <begin position="84"/>
        <end position="96"/>
    </location>
</feature>
<keyword evidence="3" id="KW-1185">Reference proteome</keyword>
<dbReference type="EMBL" id="QDGZ01000012">
    <property type="protein sequence ID" value="PVG80863.1"/>
    <property type="molecule type" value="Genomic_DNA"/>
</dbReference>
<evidence type="ECO:0000256" key="1">
    <source>
        <dbReference type="SAM" id="MobiDB-lite"/>
    </source>
</evidence>
<name>A0A2T8F581_9ACTN</name>